<dbReference type="PANTHER" id="PTHR35377:SF4">
    <property type="entry name" value="PREVENT-HOST-DEATH FAMILY PROTEIN"/>
    <property type="match status" value="1"/>
</dbReference>
<dbReference type="NCBIfam" id="TIGR01552">
    <property type="entry name" value="phd_fam"/>
    <property type="match status" value="1"/>
</dbReference>
<evidence type="ECO:0000313" key="3">
    <source>
        <dbReference type="EMBL" id="MBD2569844.1"/>
    </source>
</evidence>
<reference evidence="3 4" key="1">
    <citation type="journal article" date="2020" name="ISME J.">
        <title>Comparative genomics reveals insights into cyanobacterial evolution and habitat adaptation.</title>
        <authorList>
            <person name="Chen M.Y."/>
            <person name="Teng W.K."/>
            <person name="Zhao L."/>
            <person name="Hu C.X."/>
            <person name="Zhou Y.K."/>
            <person name="Han B.P."/>
            <person name="Song L.R."/>
            <person name="Shu W.S."/>
        </authorList>
    </citation>
    <scope>NUCLEOTIDE SEQUENCE [LARGE SCALE GENOMIC DNA]</scope>
    <source>
        <strain evidence="3 4">FACHB-196</strain>
    </source>
</reference>
<comment type="caution">
    <text evidence="3">The sequence shown here is derived from an EMBL/GenBank/DDBJ whole genome shotgun (WGS) entry which is preliminary data.</text>
</comment>
<evidence type="ECO:0000313" key="4">
    <source>
        <dbReference type="Proteomes" id="UP000640531"/>
    </source>
</evidence>
<dbReference type="InterPro" id="IPR051416">
    <property type="entry name" value="phD-YefM_TA_antitoxins"/>
</dbReference>
<organism evidence="3 4">
    <name type="scientific">Anabaena lutea FACHB-196</name>
    <dbReference type="NCBI Taxonomy" id="2692881"/>
    <lineage>
        <taxon>Bacteria</taxon>
        <taxon>Bacillati</taxon>
        <taxon>Cyanobacteriota</taxon>
        <taxon>Cyanophyceae</taxon>
        <taxon>Nostocales</taxon>
        <taxon>Nostocaceae</taxon>
        <taxon>Anabaena</taxon>
    </lineage>
</organism>
<gene>
    <name evidence="3" type="ORF">H6G59_18475</name>
</gene>
<comment type="function">
    <text evidence="2">Antitoxin component of a type II toxin-antitoxin (TA) system.</text>
</comment>
<dbReference type="PANTHER" id="PTHR35377">
    <property type="entry name" value="ANTITOXIN VAPB49-RELATED-RELATED"/>
    <property type="match status" value="1"/>
</dbReference>
<accession>A0ABR8FLQ1</accession>
<dbReference type="Gene3D" id="3.40.1620.10">
    <property type="entry name" value="YefM-like domain"/>
    <property type="match status" value="1"/>
</dbReference>
<dbReference type="InterPro" id="IPR006442">
    <property type="entry name" value="Antitoxin_Phd/YefM"/>
</dbReference>
<dbReference type="Pfam" id="PF02604">
    <property type="entry name" value="PhdYeFM_antitox"/>
    <property type="match status" value="1"/>
</dbReference>
<evidence type="ECO:0000256" key="2">
    <source>
        <dbReference type="RuleBase" id="RU362080"/>
    </source>
</evidence>
<dbReference type="RefSeq" id="WP_190717012.1">
    <property type="nucleotide sequence ID" value="NZ_JACJST010000018.1"/>
</dbReference>
<keyword evidence="4" id="KW-1185">Reference proteome</keyword>
<dbReference type="EMBL" id="JACJST010000018">
    <property type="protein sequence ID" value="MBD2569844.1"/>
    <property type="molecule type" value="Genomic_DNA"/>
</dbReference>
<proteinExistence type="inferred from homology"/>
<protein>
    <recommendedName>
        <fullName evidence="2">Antitoxin</fullName>
    </recommendedName>
</protein>
<dbReference type="SUPFAM" id="SSF143120">
    <property type="entry name" value="YefM-like"/>
    <property type="match status" value="1"/>
</dbReference>
<comment type="similarity">
    <text evidence="1 2">Belongs to the phD/YefM antitoxin family.</text>
</comment>
<dbReference type="InterPro" id="IPR036165">
    <property type="entry name" value="YefM-like_sf"/>
</dbReference>
<dbReference type="Proteomes" id="UP000640531">
    <property type="component" value="Unassembled WGS sequence"/>
</dbReference>
<evidence type="ECO:0000256" key="1">
    <source>
        <dbReference type="ARBA" id="ARBA00009981"/>
    </source>
</evidence>
<sequence length="72" mass="8314">MTKLEINQFQSDLSKYLDLVIKGEKIVITQNDKPVAEISPIQHPLKRGSAKGKVWMSSDFNEPLEDFQDYME</sequence>
<name>A0ABR8FLQ1_9NOST</name>